<dbReference type="RefSeq" id="YP_009190736.1">
    <property type="nucleotide sequence ID" value="NC_028686.1"/>
</dbReference>
<organism evidence="1 2">
    <name type="scientific">Klebsiella phage JD18</name>
    <dbReference type="NCBI Taxonomy" id="1698360"/>
    <lineage>
        <taxon>Viruses</taxon>
        <taxon>Duplodnaviria</taxon>
        <taxon>Heunggongvirae</taxon>
        <taxon>Uroviricota</taxon>
        <taxon>Caudoviricetes</taxon>
        <taxon>Pantevenvirales</taxon>
        <taxon>Straboviridae</taxon>
        <taxon>Tevenvirinae</taxon>
        <taxon>Jiaodavirus</taxon>
        <taxon>Jiaodavirus jd18</taxon>
    </lineage>
</organism>
<evidence type="ECO:0000313" key="1">
    <source>
        <dbReference type="EMBL" id="AKY02026.1"/>
    </source>
</evidence>
<dbReference type="KEGG" id="vg:26518570"/>
<evidence type="ECO:0008006" key="3">
    <source>
        <dbReference type="Google" id="ProtNLM"/>
    </source>
</evidence>
<keyword evidence="2" id="KW-1185">Reference proteome</keyword>
<accession>A0A0K1Y5G8</accession>
<protein>
    <recommendedName>
        <fullName evidence="3">Neck protein</fullName>
    </recommendedName>
</protein>
<reference evidence="1 2" key="1">
    <citation type="submission" date="2015-07" db="EMBL/GenBank/DDBJ databases">
        <title>Isolation and characterization of JD18-a novel lytic bacteriophage for Klebsiella pneumoniae.</title>
        <authorList>
            <person name="Fan J."/>
            <person name="Zhang X."/>
            <person name="Guo X."/>
            <person name="He P."/>
            <person name="Zhang Y."/>
        </authorList>
    </citation>
    <scope>NUCLEOTIDE SEQUENCE [LARGE SCALE GENOMIC DNA]</scope>
</reference>
<evidence type="ECO:0000313" key="2">
    <source>
        <dbReference type="Proteomes" id="UP000204179"/>
    </source>
</evidence>
<sequence length="313" mass="35124">MSYNTYNPKTLKDAILRRLGAPVINVEVTEDQIYDCIQRALELYGEYHFNGLNKGYQVFYIGKDEADNARFLNGVFDLRGRNVFAVTQIVRTNVGSLTSMDGNATYPWFTDFLMGMAGINGGMGSSCNKSYGPNAFGADLGYFTQLMTYWSMMQDLLAPLPDYWYNSDNEMLKVMGNFMKGDIIVCECWTKSFMNTDMMVGNTAGYGFAGPQTADHWGLGDRYQNPDLRNNGQYAGEGNTNREGAYNNRWVKDYATALTKKLWGEILFKHQGLQLAGGVTVDGQTLKVEAQEEIERLREELDLLDPGCPILLG</sequence>
<dbReference type="EMBL" id="KT239446">
    <property type="protein sequence ID" value="AKY02026.1"/>
    <property type="molecule type" value="Genomic_DNA"/>
</dbReference>
<dbReference type="GeneID" id="26518570"/>
<dbReference type="Proteomes" id="UP000204179">
    <property type="component" value="Segment"/>
</dbReference>
<gene>
    <name evidence="1" type="ORF">JD18_155</name>
</gene>
<proteinExistence type="predicted"/>
<name>A0A0K1Y5G8_9CAUD</name>